<dbReference type="AlphaFoldDB" id="S3D0K3"/>
<dbReference type="InterPro" id="IPR018606">
    <property type="entry name" value="Arb1"/>
</dbReference>
<sequence>MATAAIPAPGGAPPVLPVDVSADSTGAVPGRVDMQTAVAGNKKRKSKGIAARGPTALPKNRGSGFEEYYAEPPLTVDEFEEEMDLYHMRIETSIQRYRARRRLDNDRTNLFNRYLSVGGIDCTPRQFNGAMGMHETEGMTASEKKTLGATDIVSQGGSALSKYYVSDNSHLWAVDFSGVVSGFFSVSLRNLACSRKQLIPVGIDVVDNFMRYLQIHDVCPEYDEDIKAARAICTQAHTELPNCFEVLRQMPGQFNRACTKLFWHETDSSLFHGGLDPLQWAVDPEGNEVKDDGMENDAVFRATVALQKNVVGPTALAAAKGDLSEIRVVSTKILDLEIASLVTPSDEKRQQYAEKDEKLRPAGIVISKHYCIEAGIANQPHPSDEELAARGMVAFFLDATTMEMLTVGMKLRVVMHELSCDLNFVSAIKEVLPSFYMYLPQELMTEFKEPDPNEREAPSEDMPNADDDAMADAGKDE</sequence>
<evidence type="ECO:0000313" key="2">
    <source>
        <dbReference type="EMBL" id="EPE06750.1"/>
    </source>
</evidence>
<dbReference type="GO" id="GO:0031047">
    <property type="term" value="P:regulatory ncRNA-mediated gene silencing"/>
    <property type="evidence" value="ECO:0007669"/>
    <property type="project" value="InterPro"/>
</dbReference>
<name>S3D0K3_OPHP1</name>
<proteinExistence type="predicted"/>
<keyword evidence="3" id="KW-1185">Reference proteome</keyword>
<dbReference type="STRING" id="1262450.S3D0K3"/>
<dbReference type="EMBL" id="KE148152">
    <property type="protein sequence ID" value="EPE06750.1"/>
    <property type="molecule type" value="Genomic_DNA"/>
</dbReference>
<dbReference type="VEuPathDB" id="FungiDB:F503_03177"/>
<organism evidence="2 3">
    <name type="scientific">Ophiostoma piceae (strain UAMH 11346)</name>
    <name type="common">Sap stain fungus</name>
    <dbReference type="NCBI Taxonomy" id="1262450"/>
    <lineage>
        <taxon>Eukaryota</taxon>
        <taxon>Fungi</taxon>
        <taxon>Dikarya</taxon>
        <taxon>Ascomycota</taxon>
        <taxon>Pezizomycotina</taxon>
        <taxon>Sordariomycetes</taxon>
        <taxon>Sordariomycetidae</taxon>
        <taxon>Ophiostomatales</taxon>
        <taxon>Ophiostomataceae</taxon>
        <taxon>Ophiostoma</taxon>
    </lineage>
</organism>
<protein>
    <submittedName>
        <fullName evidence="2">Argonaute sirna chaperone complex subunit arb1</fullName>
    </submittedName>
</protein>
<feature type="compositionally biased region" description="Basic and acidic residues" evidence="1">
    <location>
        <begin position="446"/>
        <end position="458"/>
    </location>
</feature>
<dbReference type="OMA" id="NKPTGFE"/>
<dbReference type="OrthoDB" id="435402at2759"/>
<feature type="region of interest" description="Disordered" evidence="1">
    <location>
        <begin position="38"/>
        <end position="58"/>
    </location>
</feature>
<dbReference type="Pfam" id="PF09692">
    <property type="entry name" value="Arb1"/>
    <property type="match status" value="1"/>
</dbReference>
<dbReference type="GO" id="GO:0033167">
    <property type="term" value="C:ARC complex"/>
    <property type="evidence" value="ECO:0007669"/>
    <property type="project" value="InterPro"/>
</dbReference>
<accession>S3D0K3</accession>
<dbReference type="Proteomes" id="UP000016923">
    <property type="component" value="Unassembled WGS sequence"/>
</dbReference>
<feature type="region of interest" description="Disordered" evidence="1">
    <location>
        <begin position="446"/>
        <end position="477"/>
    </location>
</feature>
<evidence type="ECO:0000313" key="3">
    <source>
        <dbReference type="Proteomes" id="UP000016923"/>
    </source>
</evidence>
<evidence type="ECO:0000256" key="1">
    <source>
        <dbReference type="SAM" id="MobiDB-lite"/>
    </source>
</evidence>
<dbReference type="eggNOG" id="ENOG502S0TP">
    <property type="taxonomic scope" value="Eukaryota"/>
</dbReference>
<dbReference type="HOGENOM" id="CLU_023193_2_0_1"/>
<reference evidence="2 3" key="1">
    <citation type="journal article" date="2013" name="BMC Genomics">
        <title>The genome and transcriptome of the pine saprophyte Ophiostoma piceae, and a comparison with the bark beetle-associated pine pathogen Grosmannia clavigera.</title>
        <authorList>
            <person name="Haridas S."/>
            <person name="Wang Y."/>
            <person name="Lim L."/>
            <person name="Massoumi Alamouti S."/>
            <person name="Jackman S."/>
            <person name="Docking R."/>
            <person name="Robertson G."/>
            <person name="Birol I."/>
            <person name="Bohlmann J."/>
            <person name="Breuil C."/>
        </authorList>
    </citation>
    <scope>NUCLEOTIDE SEQUENCE [LARGE SCALE GENOMIC DNA]</scope>
    <source>
        <strain evidence="2 3">UAMH 11346</strain>
    </source>
</reference>
<gene>
    <name evidence="2" type="ORF">F503_03177</name>
</gene>